<evidence type="ECO:0000256" key="8">
    <source>
        <dbReference type="ARBA" id="ARBA00022692"/>
    </source>
</evidence>
<evidence type="ECO:0000256" key="7">
    <source>
        <dbReference type="ARBA" id="ARBA00022679"/>
    </source>
</evidence>
<dbReference type="GO" id="GO:0006506">
    <property type="term" value="P:GPI anchor biosynthetic process"/>
    <property type="evidence" value="ECO:0007669"/>
    <property type="project" value="UniProtKB-KW"/>
</dbReference>
<gene>
    <name evidence="13" type="ORF">MKK02DRAFT_16710</name>
</gene>
<keyword evidence="5 12" id="KW-0337">GPI-anchor biosynthesis</keyword>
<evidence type="ECO:0000256" key="12">
    <source>
        <dbReference type="RuleBase" id="RU363112"/>
    </source>
</evidence>
<dbReference type="RefSeq" id="XP_052944260.1">
    <property type="nucleotide sequence ID" value="XM_053085673.1"/>
</dbReference>
<dbReference type="GO" id="GO:0000009">
    <property type="term" value="F:alpha-1,6-mannosyltransferase activity"/>
    <property type="evidence" value="ECO:0007669"/>
    <property type="project" value="InterPro"/>
</dbReference>
<dbReference type="PANTHER" id="PTHR12468">
    <property type="entry name" value="GPI MANNOSYLTRANSFERASE 2"/>
    <property type="match status" value="1"/>
</dbReference>
<reference evidence="13" key="1">
    <citation type="journal article" date="2022" name="G3 (Bethesda)">
        <title>High quality genome of the basidiomycete yeast Dioszegia hungarica PDD-24b-2 isolated from cloud water.</title>
        <authorList>
            <person name="Jarrige D."/>
            <person name="Haridas S."/>
            <person name="Bleykasten-Grosshans C."/>
            <person name="Joly M."/>
            <person name="Nadalig T."/>
            <person name="Sancelme M."/>
            <person name="Vuilleumier S."/>
            <person name="Grigoriev I.V."/>
            <person name="Amato P."/>
            <person name="Bringel F."/>
        </authorList>
    </citation>
    <scope>NUCLEOTIDE SEQUENCE</scope>
    <source>
        <strain evidence="13">PDD-24b-2</strain>
    </source>
</reference>
<feature type="transmembrane region" description="Helical" evidence="12">
    <location>
        <begin position="348"/>
        <end position="368"/>
    </location>
</feature>
<proteinExistence type="inferred from homology"/>
<evidence type="ECO:0000256" key="3">
    <source>
        <dbReference type="ARBA" id="ARBA00008698"/>
    </source>
</evidence>
<dbReference type="EC" id="2.4.1.-" evidence="12"/>
<organism evidence="13 14">
    <name type="scientific">Dioszegia hungarica</name>
    <dbReference type="NCBI Taxonomy" id="4972"/>
    <lineage>
        <taxon>Eukaryota</taxon>
        <taxon>Fungi</taxon>
        <taxon>Dikarya</taxon>
        <taxon>Basidiomycota</taxon>
        <taxon>Agaricomycotina</taxon>
        <taxon>Tremellomycetes</taxon>
        <taxon>Tremellales</taxon>
        <taxon>Bulleribasidiaceae</taxon>
        <taxon>Dioszegia</taxon>
    </lineage>
</organism>
<keyword evidence="6 12" id="KW-0328">Glycosyltransferase</keyword>
<comment type="function">
    <text evidence="12">Mannosyltransferase involved in glycosylphosphatidylinositol-anchor biosynthesis.</text>
</comment>
<evidence type="ECO:0000256" key="5">
    <source>
        <dbReference type="ARBA" id="ARBA00022502"/>
    </source>
</evidence>
<evidence type="ECO:0000313" key="14">
    <source>
        <dbReference type="Proteomes" id="UP001164286"/>
    </source>
</evidence>
<dbReference type="EMBL" id="JAKWFO010000007">
    <property type="protein sequence ID" value="KAI9634483.1"/>
    <property type="molecule type" value="Genomic_DNA"/>
</dbReference>
<keyword evidence="14" id="KW-1185">Reference proteome</keyword>
<dbReference type="Proteomes" id="UP001164286">
    <property type="component" value="Unassembled WGS sequence"/>
</dbReference>
<accession>A0AA38LTA6</accession>
<keyword evidence="7 12" id="KW-0808">Transferase</keyword>
<evidence type="ECO:0000256" key="9">
    <source>
        <dbReference type="ARBA" id="ARBA00022824"/>
    </source>
</evidence>
<dbReference type="GO" id="GO:0005789">
    <property type="term" value="C:endoplasmic reticulum membrane"/>
    <property type="evidence" value="ECO:0007669"/>
    <property type="project" value="UniProtKB-SubCell"/>
</dbReference>
<evidence type="ECO:0000256" key="6">
    <source>
        <dbReference type="ARBA" id="ARBA00022676"/>
    </source>
</evidence>
<name>A0AA38LTA6_9TREE</name>
<sequence length="420" mass="46622">MAPVATLRRVDRYPQWALATLAVISRLIPWALLRLLSSLPAFDSSAQLLSGRESSTSLRWDAIHFASIAKDGYRYEQHIAFQPGWPLLLRALSSVIPGQTTGVDEVGRIAQMGELLACGSYVGATIMLYRLTCRISTPPFALTASLLYLLPPAPGVLSSSMSEPLFALLTFTGFYLAVRRRFWLSAQVLAGATSVRATGVLAVGPVAWIMMFGEEPILRTLRRPVRLARRCISCIPPVAIIIAPFVTSQTYFYYALCQGGEREEWCSNALPLAYSHVQEKYWNVGMLNYWSPAQIPNILLALPVLLVSLLVPYVSTATRQTNLHILLPFYIHSLALTLLLLFSAHTQIALRVCVTDPVIWWSLAGLAFRWKGSSRSFGAASTDTEGKEDDMTRMSKVWVWWTIIYGAISIVLWAGHYPPA</sequence>
<protein>
    <recommendedName>
        <fullName evidence="4 12">GPI mannosyltransferase 2</fullName>
        <ecNumber evidence="12">2.4.1.-</ecNumber>
    </recommendedName>
</protein>
<dbReference type="GeneID" id="77724874"/>
<feature type="transmembrane region" description="Helical" evidence="12">
    <location>
        <begin position="227"/>
        <end position="246"/>
    </location>
</feature>
<keyword evidence="10 12" id="KW-1133">Transmembrane helix</keyword>
<keyword evidence="11 12" id="KW-0472">Membrane</keyword>
<comment type="similarity">
    <text evidence="3 12">Belongs to the PIGV family.</text>
</comment>
<dbReference type="PANTHER" id="PTHR12468:SF2">
    <property type="entry name" value="GPI MANNOSYLTRANSFERASE 2"/>
    <property type="match status" value="1"/>
</dbReference>
<evidence type="ECO:0000256" key="10">
    <source>
        <dbReference type="ARBA" id="ARBA00022989"/>
    </source>
</evidence>
<feature type="transmembrane region" description="Helical" evidence="12">
    <location>
        <begin position="295"/>
        <end position="313"/>
    </location>
</feature>
<dbReference type="GO" id="GO:0004376">
    <property type="term" value="F:GPI mannosyltransferase activity"/>
    <property type="evidence" value="ECO:0007669"/>
    <property type="project" value="InterPro"/>
</dbReference>
<evidence type="ECO:0000256" key="2">
    <source>
        <dbReference type="ARBA" id="ARBA00004687"/>
    </source>
</evidence>
<dbReference type="InterPro" id="IPR007315">
    <property type="entry name" value="PIG-V/Gpi18"/>
</dbReference>
<keyword evidence="9 12" id="KW-0256">Endoplasmic reticulum</keyword>
<evidence type="ECO:0000256" key="11">
    <source>
        <dbReference type="ARBA" id="ARBA00023136"/>
    </source>
</evidence>
<dbReference type="GO" id="GO:0031501">
    <property type="term" value="C:mannosyltransferase complex"/>
    <property type="evidence" value="ECO:0007669"/>
    <property type="project" value="TreeGrafter"/>
</dbReference>
<evidence type="ECO:0000256" key="4">
    <source>
        <dbReference type="ARBA" id="ARBA00013795"/>
    </source>
</evidence>
<comment type="caution">
    <text evidence="12">Lacks conserved residue(s) required for the propagation of feature annotation.</text>
</comment>
<comment type="subcellular location">
    <subcellularLocation>
        <location evidence="1 12">Endoplasmic reticulum membrane</location>
        <topology evidence="1 12">Multi-pass membrane protein</topology>
    </subcellularLocation>
</comment>
<comment type="caution">
    <text evidence="13">The sequence shown here is derived from an EMBL/GenBank/DDBJ whole genome shotgun (WGS) entry which is preliminary data.</text>
</comment>
<feature type="transmembrane region" description="Helical" evidence="12">
    <location>
        <begin position="397"/>
        <end position="415"/>
    </location>
</feature>
<keyword evidence="8 12" id="KW-0812">Transmembrane</keyword>
<evidence type="ECO:0000256" key="1">
    <source>
        <dbReference type="ARBA" id="ARBA00004477"/>
    </source>
</evidence>
<feature type="transmembrane region" description="Helical" evidence="12">
    <location>
        <begin position="325"/>
        <end position="342"/>
    </location>
</feature>
<comment type="pathway">
    <text evidence="2 12">Glycolipid biosynthesis; glycosylphosphatidylinositol-anchor biosynthesis.</text>
</comment>
<dbReference type="Pfam" id="PF04188">
    <property type="entry name" value="Mannosyl_trans2"/>
    <property type="match status" value="1"/>
</dbReference>
<evidence type="ECO:0000313" key="13">
    <source>
        <dbReference type="EMBL" id="KAI9634483.1"/>
    </source>
</evidence>
<dbReference type="AlphaFoldDB" id="A0AA38LTA6"/>